<dbReference type="EMBL" id="BRXW01000018">
    <property type="protein sequence ID" value="GMI00008.1"/>
    <property type="molecule type" value="Genomic_DNA"/>
</dbReference>
<dbReference type="PANTHER" id="PTHR37471">
    <property type="entry name" value="UNNAMED PRODUCT"/>
    <property type="match status" value="1"/>
</dbReference>
<dbReference type="PANTHER" id="PTHR37471:SF1">
    <property type="entry name" value="AB HYDROLASE-1 DOMAIN-CONTAINING PROTEIN"/>
    <property type="match status" value="1"/>
</dbReference>
<keyword evidence="3" id="KW-1185">Reference proteome</keyword>
<keyword evidence="1" id="KW-0812">Transmembrane</keyword>
<evidence type="ECO:0000313" key="3">
    <source>
        <dbReference type="Proteomes" id="UP001165122"/>
    </source>
</evidence>
<evidence type="ECO:0000256" key="1">
    <source>
        <dbReference type="SAM" id="Phobius"/>
    </source>
</evidence>
<dbReference type="Proteomes" id="UP001165122">
    <property type="component" value="Unassembled WGS sequence"/>
</dbReference>
<protein>
    <recommendedName>
        <fullName evidence="4">AB hydrolase-1 domain-containing protein</fullName>
    </recommendedName>
</protein>
<keyword evidence="1" id="KW-1133">Transmembrane helix</keyword>
<dbReference type="Gene3D" id="3.40.50.1820">
    <property type="entry name" value="alpha/beta hydrolase"/>
    <property type="match status" value="1"/>
</dbReference>
<comment type="caution">
    <text evidence="2">The sequence shown here is derived from an EMBL/GenBank/DDBJ whole genome shotgun (WGS) entry which is preliminary data.</text>
</comment>
<dbReference type="AlphaFoldDB" id="A0A9W7F3D0"/>
<accession>A0A9W7F3D0</accession>
<organism evidence="2 3">
    <name type="scientific">Triparma laevis f. longispina</name>
    <dbReference type="NCBI Taxonomy" id="1714387"/>
    <lineage>
        <taxon>Eukaryota</taxon>
        <taxon>Sar</taxon>
        <taxon>Stramenopiles</taxon>
        <taxon>Ochrophyta</taxon>
        <taxon>Bolidophyceae</taxon>
        <taxon>Parmales</taxon>
        <taxon>Triparmaceae</taxon>
        <taxon>Triparma</taxon>
    </lineage>
</organism>
<feature type="transmembrane region" description="Helical" evidence="1">
    <location>
        <begin position="23"/>
        <end position="41"/>
    </location>
</feature>
<gene>
    <name evidence="2" type="ORF">TrLO_g11735</name>
</gene>
<dbReference type="InterPro" id="IPR029058">
    <property type="entry name" value="AB_hydrolase_fold"/>
</dbReference>
<name>A0A9W7F3D0_9STRA</name>
<evidence type="ECO:0000313" key="2">
    <source>
        <dbReference type="EMBL" id="GMI00008.1"/>
    </source>
</evidence>
<sequence length="512" mass="59151">MYLRRRQSLRGPLRLPETVNSEILKSFIILPWSASLLGYFVKFVMIGSIKSILPLTSLLFLYLPIQTNYKIDFNSIFTCYYIVELSFYMFYIYHKNLLSQSKPTSDLYVYPPDRDRQLKLTNNNDPIKFLKNMLKHMDGVLGSNASSKDKQKALLDWFSTSTTHISAPKEWKEIRRDNLIEWLSWAFWSKPVSEINKLKSATKDLEEMIKLIEIWTGEKIEEGRTEAVSMRLSIDEIRSEYHPIIHYLVTHVGCCTVGYITLTLRGFERKKIGRMTYWVRRGSGNNEKCPIVFISGIGIGLVSYLKLYDRWIKEYPNRKIYLVDLPEYSLRFTTSVDILSPMERAESMTAMLGGRGAHFVGHSLGSVVISWVMRLAPEGVVKAATFIDPVCFLLFHSSVAANFVYRPPSTPLDCLVSYFVAKELYVNNALHRYFRWETNILDPLMLKGINTSVVLSDHDHFVPAQAVERHLNLEAERVRTRILREHSHAQFCVMEGSCDVVLEEFREADVGC</sequence>
<keyword evidence="1" id="KW-0472">Membrane</keyword>
<proteinExistence type="predicted"/>
<reference evidence="3" key="1">
    <citation type="journal article" date="2023" name="Commun. Biol.">
        <title>Genome analysis of Parmales, the sister group of diatoms, reveals the evolutionary specialization of diatoms from phago-mixotrophs to photoautotrophs.</title>
        <authorList>
            <person name="Ban H."/>
            <person name="Sato S."/>
            <person name="Yoshikawa S."/>
            <person name="Yamada K."/>
            <person name="Nakamura Y."/>
            <person name="Ichinomiya M."/>
            <person name="Sato N."/>
            <person name="Blanc-Mathieu R."/>
            <person name="Endo H."/>
            <person name="Kuwata A."/>
            <person name="Ogata H."/>
        </authorList>
    </citation>
    <scope>NUCLEOTIDE SEQUENCE [LARGE SCALE GENOMIC DNA]</scope>
    <source>
        <strain evidence="3">NIES 3700</strain>
    </source>
</reference>
<dbReference type="SUPFAM" id="SSF53474">
    <property type="entry name" value="alpha/beta-Hydrolases"/>
    <property type="match status" value="1"/>
</dbReference>
<evidence type="ECO:0008006" key="4">
    <source>
        <dbReference type="Google" id="ProtNLM"/>
    </source>
</evidence>
<dbReference type="OrthoDB" id="6431331at2759"/>